<protein>
    <recommendedName>
        <fullName evidence="7">Orotidine-5'-phosphate decarboxylase</fullName>
        <ecNumber evidence="7">4.1.1.23</ecNumber>
    </recommendedName>
</protein>
<keyword evidence="4" id="KW-0665">Pyrimidine biosynthesis</keyword>
<reference evidence="9 10" key="1">
    <citation type="submission" date="2018-12" db="EMBL/GenBank/DDBJ databases">
        <title>Complete genome sequence of Flaviflexus sp. H23T48.</title>
        <authorList>
            <person name="Bae J.-W."/>
            <person name="Lee J.-Y."/>
        </authorList>
    </citation>
    <scope>NUCLEOTIDE SEQUENCE [LARGE SCALE GENOMIC DNA]</scope>
    <source>
        <strain evidence="9 10">H23T48</strain>
    </source>
</reference>
<accession>A0A3S9PVY1</accession>
<dbReference type="Pfam" id="PF00215">
    <property type="entry name" value="OMPdecase"/>
    <property type="match status" value="1"/>
</dbReference>
<proteinExistence type="inferred from homology"/>
<feature type="domain" description="Orotidine 5'-phosphate decarboxylase" evidence="8">
    <location>
        <begin position="16"/>
        <end position="262"/>
    </location>
</feature>
<dbReference type="PANTHER" id="PTHR43375">
    <property type="entry name" value="OROTIDINE 5'-PHOSPHATE DECARBOXYLASE"/>
    <property type="match status" value="1"/>
</dbReference>
<dbReference type="RefSeq" id="WP_126703329.1">
    <property type="nucleotide sequence ID" value="NZ_CP034593.1"/>
</dbReference>
<evidence type="ECO:0000256" key="3">
    <source>
        <dbReference type="ARBA" id="ARBA00022793"/>
    </source>
</evidence>
<evidence type="ECO:0000256" key="2">
    <source>
        <dbReference type="ARBA" id="ARBA00008847"/>
    </source>
</evidence>
<keyword evidence="10" id="KW-1185">Reference proteome</keyword>
<evidence type="ECO:0000259" key="8">
    <source>
        <dbReference type="SMART" id="SM00934"/>
    </source>
</evidence>
<dbReference type="NCBIfam" id="TIGR02127">
    <property type="entry name" value="pyrF_sub2"/>
    <property type="match status" value="1"/>
</dbReference>
<dbReference type="AlphaFoldDB" id="A0A3S9PVY1"/>
<dbReference type="Proteomes" id="UP000280344">
    <property type="component" value="Chromosome"/>
</dbReference>
<keyword evidence="3" id="KW-0210">Decarboxylase</keyword>
<dbReference type="GO" id="GO:0004590">
    <property type="term" value="F:orotidine-5'-phosphate decarboxylase activity"/>
    <property type="evidence" value="ECO:0007669"/>
    <property type="project" value="UniProtKB-UniRule"/>
</dbReference>
<dbReference type="InterPro" id="IPR018089">
    <property type="entry name" value="OMPdecase_AS"/>
</dbReference>
<dbReference type="PANTHER" id="PTHR43375:SF1">
    <property type="entry name" value="OROTIDINE 5'-PHOSPHATE DECARBOXYLASE"/>
    <property type="match status" value="1"/>
</dbReference>
<dbReference type="GO" id="GO:0044205">
    <property type="term" value="P:'de novo' UMP biosynthetic process"/>
    <property type="evidence" value="ECO:0007669"/>
    <property type="project" value="UniProtKB-UniPathway"/>
</dbReference>
<evidence type="ECO:0000256" key="7">
    <source>
        <dbReference type="NCBIfam" id="TIGR02127"/>
    </source>
</evidence>
<keyword evidence="5 9" id="KW-0456">Lyase</keyword>
<evidence type="ECO:0000256" key="6">
    <source>
        <dbReference type="ARBA" id="ARBA00049157"/>
    </source>
</evidence>
<evidence type="ECO:0000256" key="4">
    <source>
        <dbReference type="ARBA" id="ARBA00022975"/>
    </source>
</evidence>
<gene>
    <name evidence="9" type="primary">pyrF</name>
    <name evidence="9" type="ORF">EJ997_03340</name>
</gene>
<dbReference type="InterPro" id="IPR001754">
    <property type="entry name" value="OMPdeCOase_dom"/>
</dbReference>
<dbReference type="OrthoDB" id="9808470at2"/>
<dbReference type="InterPro" id="IPR011995">
    <property type="entry name" value="OMPdecase_type-2"/>
</dbReference>
<evidence type="ECO:0000313" key="10">
    <source>
        <dbReference type="Proteomes" id="UP000280344"/>
    </source>
</evidence>
<dbReference type="InterPro" id="IPR013785">
    <property type="entry name" value="Aldolase_TIM"/>
</dbReference>
<dbReference type="Gene3D" id="3.20.20.70">
    <property type="entry name" value="Aldolase class I"/>
    <property type="match status" value="1"/>
</dbReference>
<dbReference type="KEGG" id="flh:EJ997_03340"/>
<dbReference type="CDD" id="cd04725">
    <property type="entry name" value="OMP_decarboxylase_like"/>
    <property type="match status" value="1"/>
</dbReference>
<dbReference type="SUPFAM" id="SSF51366">
    <property type="entry name" value="Ribulose-phoshate binding barrel"/>
    <property type="match status" value="1"/>
</dbReference>
<evidence type="ECO:0000256" key="1">
    <source>
        <dbReference type="ARBA" id="ARBA00004861"/>
    </source>
</evidence>
<comment type="similarity">
    <text evidence="2">Belongs to the OMP decarboxylase family. Type 2 subfamily.</text>
</comment>
<name>A0A3S9PVY1_9ACTO</name>
<dbReference type="PROSITE" id="PS00156">
    <property type="entry name" value="OMPDECASE"/>
    <property type="match status" value="1"/>
</dbReference>
<dbReference type="GO" id="GO:0006207">
    <property type="term" value="P:'de novo' pyrimidine nucleobase biosynthetic process"/>
    <property type="evidence" value="ECO:0007669"/>
    <property type="project" value="InterPro"/>
</dbReference>
<comment type="pathway">
    <text evidence="1">Pyrimidine metabolism; UMP biosynthesis via de novo pathway; UMP from orotate: step 2/2.</text>
</comment>
<comment type="catalytic activity">
    <reaction evidence="6">
        <text>orotidine 5'-phosphate + H(+) = UMP + CO2</text>
        <dbReference type="Rhea" id="RHEA:11596"/>
        <dbReference type="ChEBI" id="CHEBI:15378"/>
        <dbReference type="ChEBI" id="CHEBI:16526"/>
        <dbReference type="ChEBI" id="CHEBI:57538"/>
        <dbReference type="ChEBI" id="CHEBI:57865"/>
        <dbReference type="EC" id="4.1.1.23"/>
    </reaction>
</comment>
<dbReference type="EMBL" id="CP034593">
    <property type="protein sequence ID" value="AZQ76521.1"/>
    <property type="molecule type" value="Genomic_DNA"/>
</dbReference>
<evidence type="ECO:0000313" key="9">
    <source>
        <dbReference type="EMBL" id="AZQ76521.1"/>
    </source>
</evidence>
<dbReference type="SMART" id="SM00934">
    <property type="entry name" value="OMPdecase"/>
    <property type="match status" value="1"/>
</dbReference>
<organism evidence="9 10">
    <name type="scientific">Flaviflexus ciconiae</name>
    <dbReference type="NCBI Taxonomy" id="2496867"/>
    <lineage>
        <taxon>Bacteria</taxon>
        <taxon>Bacillati</taxon>
        <taxon>Actinomycetota</taxon>
        <taxon>Actinomycetes</taxon>
        <taxon>Actinomycetales</taxon>
        <taxon>Actinomycetaceae</taxon>
        <taxon>Flaviflexus</taxon>
    </lineage>
</organism>
<dbReference type="UniPathway" id="UPA00070">
    <property type="reaction ID" value="UER00120"/>
</dbReference>
<dbReference type="InterPro" id="IPR011060">
    <property type="entry name" value="RibuloseP-bd_barrel"/>
</dbReference>
<dbReference type="EC" id="4.1.1.23" evidence="7"/>
<evidence type="ECO:0000256" key="5">
    <source>
        <dbReference type="ARBA" id="ARBA00023239"/>
    </source>
</evidence>
<sequence>MTFAQRLADQQAAFGPICVGVDPHASILEAWGLPDNPAGLTRFSEILAQAFAGQVASIKPQVAFYERHGSRGMAALEGLIGTFREAGTLVISDAKRGDIGSTMAGYADAWLGDGPFGSDAVTLSPYLGVGALKPAFEKAAENDRGAFVLAITSNPEGTSVQGAGDPAAAQCVLNELGETNGRYWPGQPGSLGAVIGATAGERISSWSIDVNVLAGPVLAPGVGAQGATVQQAQVVAGSNLLCVPVSRAILRAGPDVTGLKNAHSAQNL</sequence>